<dbReference type="OrthoDB" id="10259057at2759"/>
<dbReference type="GO" id="GO:0030672">
    <property type="term" value="C:synaptic vesicle membrane"/>
    <property type="evidence" value="ECO:0007669"/>
    <property type="project" value="TreeGrafter"/>
</dbReference>
<dbReference type="CDD" id="cd00276">
    <property type="entry name" value="C2B_Synaptotagmin"/>
    <property type="match status" value="1"/>
</dbReference>
<protein>
    <submittedName>
        <fullName evidence="5">Synaptotagmin-1-like isoform X1</fullName>
    </submittedName>
</protein>
<dbReference type="AlphaFoldDB" id="A0A8B7ZZ53"/>
<dbReference type="RefSeq" id="XP_022110704.1">
    <property type="nucleotide sequence ID" value="XM_022255012.1"/>
</dbReference>
<evidence type="ECO:0000256" key="1">
    <source>
        <dbReference type="SAM" id="MobiDB-lite"/>
    </source>
</evidence>
<evidence type="ECO:0000313" key="5">
    <source>
        <dbReference type="RefSeq" id="XP_022110704.1"/>
    </source>
</evidence>
<proteinExistence type="predicted"/>
<feature type="transmembrane region" description="Helical" evidence="2">
    <location>
        <begin position="30"/>
        <end position="55"/>
    </location>
</feature>
<dbReference type="PANTHER" id="PTHR10024:SF227">
    <property type="entry name" value="SYNAPTOTAGMIN 1"/>
    <property type="match status" value="1"/>
</dbReference>
<dbReference type="PROSITE" id="PS50004">
    <property type="entry name" value="C2"/>
    <property type="match status" value="2"/>
</dbReference>
<dbReference type="GO" id="GO:0000149">
    <property type="term" value="F:SNARE binding"/>
    <property type="evidence" value="ECO:0007669"/>
    <property type="project" value="TreeGrafter"/>
</dbReference>
<dbReference type="GO" id="GO:0005886">
    <property type="term" value="C:plasma membrane"/>
    <property type="evidence" value="ECO:0007669"/>
    <property type="project" value="TreeGrafter"/>
</dbReference>
<feature type="region of interest" description="Disordered" evidence="1">
    <location>
        <begin position="156"/>
        <end position="205"/>
    </location>
</feature>
<dbReference type="InterPro" id="IPR000008">
    <property type="entry name" value="C2_dom"/>
</dbReference>
<reference evidence="5" key="1">
    <citation type="submission" date="2025-08" db="UniProtKB">
        <authorList>
            <consortium name="RefSeq"/>
        </authorList>
    </citation>
    <scope>IDENTIFICATION</scope>
</reference>
<dbReference type="SMART" id="SM00239">
    <property type="entry name" value="C2"/>
    <property type="match status" value="2"/>
</dbReference>
<evidence type="ECO:0000259" key="3">
    <source>
        <dbReference type="PROSITE" id="PS50004"/>
    </source>
</evidence>
<name>A0A8B7ZZ53_ACAPL</name>
<dbReference type="GO" id="GO:0031045">
    <property type="term" value="C:dense core granule"/>
    <property type="evidence" value="ECO:0007669"/>
    <property type="project" value="TreeGrafter"/>
</dbReference>
<dbReference type="Gene3D" id="2.60.40.150">
    <property type="entry name" value="C2 domain"/>
    <property type="match status" value="2"/>
</dbReference>
<dbReference type="GO" id="GO:0001786">
    <property type="term" value="F:phosphatidylserine binding"/>
    <property type="evidence" value="ECO:0007669"/>
    <property type="project" value="TreeGrafter"/>
</dbReference>
<dbReference type="GeneID" id="110990155"/>
<dbReference type="Proteomes" id="UP000694845">
    <property type="component" value="Unplaced"/>
</dbReference>
<dbReference type="SUPFAM" id="SSF49562">
    <property type="entry name" value="C2 domain (Calcium/lipid-binding domain, CaLB)"/>
    <property type="match status" value="2"/>
</dbReference>
<dbReference type="GO" id="GO:0005509">
    <property type="term" value="F:calcium ion binding"/>
    <property type="evidence" value="ECO:0007669"/>
    <property type="project" value="TreeGrafter"/>
</dbReference>
<keyword evidence="4" id="KW-1185">Reference proteome</keyword>
<gene>
    <name evidence="5" type="primary">LOC110990155</name>
</gene>
<dbReference type="GO" id="GO:0048791">
    <property type="term" value="P:calcium ion-regulated exocytosis of neurotransmitter"/>
    <property type="evidence" value="ECO:0007669"/>
    <property type="project" value="TreeGrafter"/>
</dbReference>
<dbReference type="GO" id="GO:0030276">
    <property type="term" value="F:clathrin binding"/>
    <property type="evidence" value="ECO:0007669"/>
    <property type="project" value="TreeGrafter"/>
</dbReference>
<dbReference type="Pfam" id="PF00168">
    <property type="entry name" value="C2"/>
    <property type="match status" value="2"/>
</dbReference>
<accession>A0A8B7ZZ53</accession>
<keyword evidence="2" id="KW-1133">Transmembrane helix</keyword>
<feature type="domain" description="C2" evidence="3">
    <location>
        <begin position="257"/>
        <end position="377"/>
    </location>
</feature>
<dbReference type="PANTHER" id="PTHR10024">
    <property type="entry name" value="SYNAPTOTAGMIN"/>
    <property type="match status" value="1"/>
</dbReference>
<evidence type="ECO:0000256" key="2">
    <source>
        <dbReference type="SAM" id="Phobius"/>
    </source>
</evidence>
<dbReference type="GO" id="GO:0030424">
    <property type="term" value="C:axon"/>
    <property type="evidence" value="ECO:0007669"/>
    <property type="project" value="TreeGrafter"/>
</dbReference>
<keyword evidence="2" id="KW-0472">Membrane</keyword>
<dbReference type="GO" id="GO:0005544">
    <property type="term" value="F:calcium-dependent phospholipid binding"/>
    <property type="evidence" value="ECO:0007669"/>
    <property type="project" value="TreeGrafter"/>
</dbReference>
<feature type="domain" description="C2" evidence="3">
    <location>
        <begin position="394"/>
        <end position="521"/>
    </location>
</feature>
<organism evidence="4 5">
    <name type="scientific">Acanthaster planci</name>
    <name type="common">Crown-of-thorns starfish</name>
    <dbReference type="NCBI Taxonomy" id="133434"/>
    <lineage>
        <taxon>Eukaryota</taxon>
        <taxon>Metazoa</taxon>
        <taxon>Echinodermata</taxon>
        <taxon>Eleutherozoa</taxon>
        <taxon>Asterozoa</taxon>
        <taxon>Asteroidea</taxon>
        <taxon>Valvatacea</taxon>
        <taxon>Valvatida</taxon>
        <taxon>Acanthasteridae</taxon>
        <taxon>Acanthaster</taxon>
    </lineage>
</organism>
<dbReference type="InterPro" id="IPR035892">
    <property type="entry name" value="C2_domain_sf"/>
</dbReference>
<evidence type="ECO:0000313" key="4">
    <source>
        <dbReference type="Proteomes" id="UP000694845"/>
    </source>
</evidence>
<sequence length="538" mass="60726">MHNFSVVPLLREPQPVSPPTPEEGYAPLPYPIPVIIAILVGAQIVIIVSILLYVLSYGRNMEKSAYREIGRSPLSGSRFWKKVRKKLGLREGDRCAKASAKYSIQDATFLEKWREKKREMVVPHHVQTMSRPIEFSIPTKTETLVRPKASEKLRQFPLPPMRKPSKDPWMSPSFKRPRNPNLSSAMRTRSLQTEERKASNNRMARSHSVPINLGEAASALADQVDQTSAYQTAIGEIEPDLYRIDEQHELYTPSKFGLGKLSFSLFYDEREGQLTVYLIQAVQLPARTERATADTYVMVSLLPDEEKKSATSKVHRRTLNPIYRQNFIFRVPEEDVIDTVIKLTVVGLDGYSHPVPIGQVVYPLRTHDFGSSSSDVSQPIWRDIEKSDSPEEPRQGDILVSLTYLPTAERVTVAILKARNLRLPESEEPEARKLVMDTFVKVTVVKGDKVVKNKQTSVVRRNANPTFNEAFTIDMSSEDEQVCIVFAVCLRVNPFAGHKTLGRCLVGPDEKATGDGAAHWRDMMATPRSAVAEWHPLK</sequence>
<keyword evidence="2" id="KW-0812">Transmembrane</keyword>
<feature type="compositionally biased region" description="Polar residues" evidence="1">
    <location>
        <begin position="180"/>
        <end position="191"/>
    </location>
</feature>
<dbReference type="KEGG" id="aplc:110990155"/>
<dbReference type="GO" id="GO:0048488">
    <property type="term" value="P:synaptic vesicle endocytosis"/>
    <property type="evidence" value="ECO:0007669"/>
    <property type="project" value="TreeGrafter"/>
</dbReference>